<reference evidence="1 2" key="1">
    <citation type="submission" date="2015-01" db="EMBL/GenBank/DDBJ databases">
        <title>Evolution of Trichinella species and genotypes.</title>
        <authorList>
            <person name="Korhonen P.K."/>
            <person name="Edoardo P."/>
            <person name="Giuseppe L.R."/>
            <person name="Gasser R.B."/>
        </authorList>
    </citation>
    <scope>NUCLEOTIDE SEQUENCE [LARGE SCALE GENOMIC DNA]</scope>
    <source>
        <strain evidence="1">ISS120</strain>
    </source>
</reference>
<organism evidence="1 2">
    <name type="scientific">Trichinella britovi</name>
    <name type="common">Parasitic roundworm</name>
    <dbReference type="NCBI Taxonomy" id="45882"/>
    <lineage>
        <taxon>Eukaryota</taxon>
        <taxon>Metazoa</taxon>
        <taxon>Ecdysozoa</taxon>
        <taxon>Nematoda</taxon>
        <taxon>Enoplea</taxon>
        <taxon>Dorylaimia</taxon>
        <taxon>Trichinellida</taxon>
        <taxon>Trichinellidae</taxon>
        <taxon>Trichinella</taxon>
    </lineage>
</organism>
<evidence type="ECO:0000313" key="1">
    <source>
        <dbReference type="EMBL" id="KRY58178.1"/>
    </source>
</evidence>
<proteinExistence type="predicted"/>
<accession>A0A0V1DAP2</accession>
<dbReference type="AlphaFoldDB" id="A0A0V1DAP2"/>
<gene>
    <name evidence="1" type="ORF">T03_15168</name>
</gene>
<protein>
    <submittedName>
        <fullName evidence="1">Uncharacterized protein</fullName>
    </submittedName>
</protein>
<comment type="caution">
    <text evidence="1">The sequence shown here is derived from an EMBL/GenBank/DDBJ whole genome shotgun (WGS) entry which is preliminary data.</text>
</comment>
<keyword evidence="2" id="KW-1185">Reference proteome</keyword>
<name>A0A0V1DAP2_TRIBR</name>
<dbReference type="EMBL" id="JYDI01000023">
    <property type="protein sequence ID" value="KRY58178.1"/>
    <property type="molecule type" value="Genomic_DNA"/>
</dbReference>
<evidence type="ECO:0000313" key="2">
    <source>
        <dbReference type="Proteomes" id="UP000054653"/>
    </source>
</evidence>
<dbReference type="Proteomes" id="UP000054653">
    <property type="component" value="Unassembled WGS sequence"/>
</dbReference>
<sequence>MGQFDPENNRRVKVGILAILIHWKASHFFRYMSRTTRLGILKQDITNNNLCLSQENALV</sequence>